<protein>
    <submittedName>
        <fullName evidence="1">Phage protein D</fullName>
    </submittedName>
</protein>
<sequence length="335" mass="38247">MLRLCSKITITQITGEKLSWEFNSLVNCTIVSDVSNLTDTCEIELPKKIKWQINKDTYSGLPIKRGDKISIRLGYDDDLKLRFSGIIKNIDTKNPVKLTCEDDMFQLKQQKPIEKGFKSALLKEVMNHIMKDTGINFQLVDDTLKIGDYRVSKNTISEELQEIKEKCKLNIYFRKINGENILYAGLKYPLDNRSKVRFASGKTIITESFEYRDRSNVKAKVVAVSFNKKHKEIRVELGDKDGKDIIKLRIDGLEEEDLTKYAQQSLDTYKEDGLKGSFEAFGEPLVNPCDMIEIYPTDGPAGTYLIKKNEVKFGISGYRQKIELGPQINMNKTGA</sequence>
<dbReference type="AlphaFoldDB" id="A0A7X0MHG6"/>
<dbReference type="Proteomes" id="UP000521017">
    <property type="component" value="Unassembled WGS sequence"/>
</dbReference>
<dbReference type="EMBL" id="JACHCC010000003">
    <property type="protein sequence ID" value="MBB6499114.1"/>
    <property type="molecule type" value="Genomic_DNA"/>
</dbReference>
<dbReference type="RefSeq" id="WP_184623858.1">
    <property type="nucleotide sequence ID" value="NZ_JACHCC010000003.1"/>
</dbReference>
<name>A0A7X0MHG6_9SPHI</name>
<organism evidence="1 2">
    <name type="scientific">Pedobacter cryoconitis</name>
    <dbReference type="NCBI Taxonomy" id="188932"/>
    <lineage>
        <taxon>Bacteria</taxon>
        <taxon>Pseudomonadati</taxon>
        <taxon>Bacteroidota</taxon>
        <taxon>Sphingobacteriia</taxon>
        <taxon>Sphingobacteriales</taxon>
        <taxon>Sphingobacteriaceae</taxon>
        <taxon>Pedobacter</taxon>
    </lineage>
</organism>
<reference evidence="1 2" key="1">
    <citation type="submission" date="2020-08" db="EMBL/GenBank/DDBJ databases">
        <title>Genomic Encyclopedia of Type Strains, Phase IV (KMG-V): Genome sequencing to study the core and pangenomes of soil and plant-associated prokaryotes.</title>
        <authorList>
            <person name="Whitman W."/>
        </authorList>
    </citation>
    <scope>NUCLEOTIDE SEQUENCE [LARGE SCALE GENOMIC DNA]</scope>
    <source>
        <strain evidence="1 2">M2T3</strain>
    </source>
</reference>
<evidence type="ECO:0000313" key="2">
    <source>
        <dbReference type="Proteomes" id="UP000521017"/>
    </source>
</evidence>
<comment type="caution">
    <text evidence="1">The sequence shown here is derived from an EMBL/GenBank/DDBJ whole genome shotgun (WGS) entry which is preliminary data.</text>
</comment>
<evidence type="ECO:0000313" key="1">
    <source>
        <dbReference type="EMBL" id="MBB6499114.1"/>
    </source>
</evidence>
<proteinExistence type="predicted"/>
<gene>
    <name evidence="1" type="ORF">HDF25_001255</name>
</gene>
<accession>A0A7X0MHG6</accession>